<evidence type="ECO:0000256" key="5">
    <source>
        <dbReference type="ARBA" id="ARBA00023136"/>
    </source>
</evidence>
<evidence type="ECO:0000256" key="1">
    <source>
        <dbReference type="ARBA" id="ARBA00004141"/>
    </source>
</evidence>
<comment type="caution">
    <text evidence="8">The sequence shown here is derived from an EMBL/GenBank/DDBJ whole genome shotgun (WGS) entry which is preliminary data.</text>
</comment>
<feature type="transmembrane region" description="Helical" evidence="6">
    <location>
        <begin position="480"/>
        <end position="499"/>
    </location>
</feature>
<dbReference type="Gene3D" id="1.10.3720.10">
    <property type="entry name" value="MetI-like"/>
    <property type="match status" value="2"/>
</dbReference>
<proteinExistence type="inferred from homology"/>
<sequence length="819" mass="94052">MPSFTFLIGGFFHFMLIKRMFITFVTSILGILLMGAVPFAFNGTSFQFSKYTDGLKELLSQLSHLADITYPAGAAQRSLFPDVWEPYTYSMTVLFSALFLALFLAILLSILISLLPKRLYQGAKSILFVFESFPDILITVLIQFLIIWIYKKTNVLLFDVVAFGDSQPYTLPILCLSVMPIILSLRILLFHMEEEWEEPYIENAKSKGLSRLYILIHHIMPNTLIHFFHQSKMILWFMLSNLLVIEILFNIRGITNFVYQHGFPAIFTVASLLVFLPMYAFFALGSWFTNRWAMQSEAAATAAAQSSLNLEPLWRVLKRLLVRIVRPLQYVAAQPLFVAGFCIIGSILALSLIHNYAFGNEIPQTQVIYAKDGFNALGRAPFEPSSRFWFGTDQFGFELLYKIASGAKYTIGLAFFISLARLLLSFAGGYLFFIMNQRVKEWLKGLVDSTHYIPVALLCYFILNAVVLSEGMTFWQKGTFYILILTLVAVPAVSVMIGSEMELISYREFVTSAKVLGGSRFHVFSRHILPHTLPKLWFIYIQQIMYVLILFAHLGLLQIFFGGTVLEEYTVFGGDLLPKSMSNEWSGLIGSYYRQMMLRPYLLIIPVLFFAVSIFGVNLMLEGLKRTIEDLQWQRKKYFHPASLVIVAVAVGLCFFAVHKFSDDFRQRAKAVSAQKVEAKETERKIPIVELERDTISQFADGMINGVREYYIGGPMERSIINGVYGKPIKVKDYEKRTEYYYKEDGYQIIISSGLSRVINRMQVEYDSSRKDIKEAMKMKPMKETKDSLSYLKGRYLVLFTEKSKGHWWLSLQDQYYFR</sequence>
<feature type="transmembrane region" description="Helical" evidence="6">
    <location>
        <begin position="169"/>
        <end position="189"/>
    </location>
</feature>
<feature type="transmembrane region" description="Helical" evidence="6">
    <location>
        <begin position="336"/>
        <end position="358"/>
    </location>
</feature>
<feature type="transmembrane region" description="Helical" evidence="6">
    <location>
        <begin position="409"/>
        <end position="432"/>
    </location>
</feature>
<organism evidence="8 9">
    <name type="scientific">Fictibacillus enclensis</name>
    <dbReference type="NCBI Taxonomy" id="1017270"/>
    <lineage>
        <taxon>Bacteria</taxon>
        <taxon>Bacillati</taxon>
        <taxon>Bacillota</taxon>
        <taxon>Bacilli</taxon>
        <taxon>Bacillales</taxon>
        <taxon>Fictibacillaceae</taxon>
        <taxon>Fictibacillus</taxon>
    </lineage>
</organism>
<dbReference type="GO" id="GO:0005886">
    <property type="term" value="C:plasma membrane"/>
    <property type="evidence" value="ECO:0007669"/>
    <property type="project" value="UniProtKB-SubCell"/>
</dbReference>
<dbReference type="InterPro" id="IPR035906">
    <property type="entry name" value="MetI-like_sf"/>
</dbReference>
<dbReference type="PANTHER" id="PTHR43839:SF3">
    <property type="entry name" value="OLIGOPEPTIDE ABC TRANSPORTER, PERMEASE PROTEIN"/>
    <property type="match status" value="1"/>
</dbReference>
<protein>
    <recommendedName>
        <fullName evidence="7">ABC transmembrane type-1 domain-containing protein</fullName>
    </recommendedName>
</protein>
<keyword evidence="2 6" id="KW-0813">Transport</keyword>
<feature type="transmembrane region" description="Helical" evidence="6">
    <location>
        <begin position="601"/>
        <end position="621"/>
    </location>
</feature>
<feature type="transmembrane region" description="Helical" evidence="6">
    <location>
        <begin position="537"/>
        <end position="561"/>
    </location>
</feature>
<dbReference type="Proteomes" id="UP000054099">
    <property type="component" value="Unassembled WGS sequence"/>
</dbReference>
<dbReference type="PANTHER" id="PTHR43839">
    <property type="entry name" value="OPPC IN A BINDING PROTEIN-DEPENDENT TRANSPORT SYSTEM"/>
    <property type="match status" value="1"/>
</dbReference>
<feature type="transmembrane region" description="Helical" evidence="6">
    <location>
        <begin position="452"/>
        <end position="468"/>
    </location>
</feature>
<dbReference type="Pfam" id="PF00528">
    <property type="entry name" value="BPD_transp_1"/>
    <property type="match status" value="2"/>
</dbReference>
<comment type="similarity">
    <text evidence="6">Belongs to the binding-protein-dependent transport system permease family.</text>
</comment>
<evidence type="ECO:0000256" key="2">
    <source>
        <dbReference type="ARBA" id="ARBA00022448"/>
    </source>
</evidence>
<dbReference type="CDD" id="cd06261">
    <property type="entry name" value="TM_PBP2"/>
    <property type="match status" value="1"/>
</dbReference>
<feature type="domain" description="ABC transmembrane type-1" evidence="7">
    <location>
        <begin position="407"/>
        <end position="614"/>
    </location>
</feature>
<accession>A0A0V8J4V9</accession>
<feature type="transmembrane region" description="Helical" evidence="6">
    <location>
        <begin position="126"/>
        <end position="149"/>
    </location>
</feature>
<comment type="subcellular location">
    <subcellularLocation>
        <location evidence="6">Cell membrane</location>
        <topology evidence="6">Multi-pass membrane protein</topology>
    </subcellularLocation>
    <subcellularLocation>
        <location evidence="1">Membrane</location>
        <topology evidence="1">Multi-pass membrane protein</topology>
    </subcellularLocation>
</comment>
<evidence type="ECO:0000259" key="7">
    <source>
        <dbReference type="PROSITE" id="PS50928"/>
    </source>
</evidence>
<reference evidence="8 9" key="1">
    <citation type="journal article" date="2014" name="Antonie Van Leeuwenhoek">
        <title>Fictibacillus enclensis sp. nov., isolated from marine sediment.</title>
        <authorList>
            <person name="Dastager S.G."/>
            <person name="Mawlankar R."/>
            <person name="Srinivasan K."/>
            <person name="Tang S.K."/>
            <person name="Lee J.C."/>
            <person name="Ramana V.V."/>
            <person name="Shouche Y.S."/>
        </authorList>
    </citation>
    <scope>NUCLEOTIDE SEQUENCE [LARGE SCALE GENOMIC DNA]</scope>
    <source>
        <strain evidence="8 9">NIO-1003</strain>
    </source>
</reference>
<keyword evidence="4 6" id="KW-1133">Transmembrane helix</keyword>
<name>A0A0V8J4V9_9BACL</name>
<feature type="transmembrane region" description="Helical" evidence="6">
    <location>
        <begin position="87"/>
        <end position="114"/>
    </location>
</feature>
<gene>
    <name evidence="8" type="ORF">AS030_17165</name>
</gene>
<feature type="transmembrane region" description="Helical" evidence="6">
    <location>
        <begin position="210"/>
        <end position="228"/>
    </location>
</feature>
<evidence type="ECO:0000256" key="3">
    <source>
        <dbReference type="ARBA" id="ARBA00022692"/>
    </source>
</evidence>
<keyword evidence="3 6" id="KW-0812">Transmembrane</keyword>
<dbReference type="AlphaFoldDB" id="A0A0V8J4V9"/>
<dbReference type="InterPro" id="IPR000515">
    <property type="entry name" value="MetI-like"/>
</dbReference>
<dbReference type="GO" id="GO:0055085">
    <property type="term" value="P:transmembrane transport"/>
    <property type="evidence" value="ECO:0007669"/>
    <property type="project" value="InterPro"/>
</dbReference>
<keyword evidence="5 6" id="KW-0472">Membrane</keyword>
<evidence type="ECO:0000256" key="4">
    <source>
        <dbReference type="ARBA" id="ARBA00022989"/>
    </source>
</evidence>
<feature type="transmembrane region" description="Helical" evidence="6">
    <location>
        <begin position="641"/>
        <end position="658"/>
    </location>
</feature>
<evidence type="ECO:0000313" key="9">
    <source>
        <dbReference type="Proteomes" id="UP000054099"/>
    </source>
</evidence>
<evidence type="ECO:0000256" key="6">
    <source>
        <dbReference type="RuleBase" id="RU363032"/>
    </source>
</evidence>
<feature type="transmembrane region" description="Helical" evidence="6">
    <location>
        <begin position="234"/>
        <end position="251"/>
    </location>
</feature>
<dbReference type="SUPFAM" id="SSF161098">
    <property type="entry name" value="MetI-like"/>
    <property type="match status" value="2"/>
</dbReference>
<feature type="transmembrane region" description="Helical" evidence="6">
    <location>
        <begin position="21"/>
        <end position="41"/>
    </location>
</feature>
<dbReference type="EMBL" id="LNQN01000005">
    <property type="protein sequence ID" value="KSU82009.1"/>
    <property type="molecule type" value="Genomic_DNA"/>
</dbReference>
<evidence type="ECO:0000313" key="8">
    <source>
        <dbReference type="EMBL" id="KSU82009.1"/>
    </source>
</evidence>
<dbReference type="PROSITE" id="PS50928">
    <property type="entry name" value="ABC_TM1"/>
    <property type="match status" value="2"/>
</dbReference>
<feature type="transmembrane region" description="Helical" evidence="6">
    <location>
        <begin position="263"/>
        <end position="288"/>
    </location>
</feature>
<feature type="domain" description="ABC transmembrane type-1" evidence="7">
    <location>
        <begin position="87"/>
        <end position="285"/>
    </location>
</feature>
<keyword evidence="9" id="KW-1185">Reference proteome</keyword>